<name>A0ACB9FR51_ARCLA</name>
<comment type="caution">
    <text evidence="1">The sequence shown here is derived from an EMBL/GenBank/DDBJ whole genome shotgun (WGS) entry which is preliminary data.</text>
</comment>
<gene>
    <name evidence="1" type="ORF">L6452_04265</name>
</gene>
<sequence>MVKETRDAFETCPPERTQRLHEMFSRTSFGPWLELTNIGQDPLLVHMFLQMEVEVARPQPEELYFHVCGTRMHFGRREFCIVTGLLFGQIPDLPTLTDESFVSRVWPGLAPGILTLRTVLETMRIGLGAISDEDVVRVCLVVMADLMFMGRDPRLPVSSTVLIVVDDLERFNRYPWGSYIWSHSYKGLHGAIARRKQKNQQNNKMTLNGFAHALKIWILEMFPACRQNFTKRSDRLIRGTKWDRDAVLNKSACIGIFNSALSVVNAPYAELRPTQDEQQSSWFRRSVAFFESSAGRRPTKRSRRRGPDPDDNDDDDDDDDEDDDDGTRRGSGDFEDLSGDGKKSESVTRRHVAPLFLG</sequence>
<proteinExistence type="predicted"/>
<dbReference type="EMBL" id="CM042047">
    <property type="protein sequence ID" value="KAI3773067.1"/>
    <property type="molecule type" value="Genomic_DNA"/>
</dbReference>
<dbReference type="Proteomes" id="UP001055879">
    <property type="component" value="Linkage Group LG01"/>
</dbReference>
<accession>A0ACB9FR51</accession>
<protein>
    <submittedName>
        <fullName evidence="1">Uncharacterized protein</fullName>
    </submittedName>
</protein>
<reference evidence="1 2" key="2">
    <citation type="journal article" date="2022" name="Mol. Ecol. Resour.">
        <title>The genomes of chicory, endive, great burdock and yacon provide insights into Asteraceae paleo-polyploidization history and plant inulin production.</title>
        <authorList>
            <person name="Fan W."/>
            <person name="Wang S."/>
            <person name="Wang H."/>
            <person name="Wang A."/>
            <person name="Jiang F."/>
            <person name="Liu H."/>
            <person name="Zhao H."/>
            <person name="Xu D."/>
            <person name="Zhang Y."/>
        </authorList>
    </citation>
    <scope>NUCLEOTIDE SEQUENCE [LARGE SCALE GENOMIC DNA]</scope>
    <source>
        <strain evidence="2">cv. Niubang</strain>
    </source>
</reference>
<reference evidence="2" key="1">
    <citation type="journal article" date="2022" name="Mol. Ecol. Resour.">
        <title>The genomes of chicory, endive, great burdock and yacon provide insights into Asteraceae palaeo-polyploidization history and plant inulin production.</title>
        <authorList>
            <person name="Fan W."/>
            <person name="Wang S."/>
            <person name="Wang H."/>
            <person name="Wang A."/>
            <person name="Jiang F."/>
            <person name="Liu H."/>
            <person name="Zhao H."/>
            <person name="Xu D."/>
            <person name="Zhang Y."/>
        </authorList>
    </citation>
    <scope>NUCLEOTIDE SEQUENCE [LARGE SCALE GENOMIC DNA]</scope>
    <source>
        <strain evidence="2">cv. Niubang</strain>
    </source>
</reference>
<keyword evidence="2" id="KW-1185">Reference proteome</keyword>
<evidence type="ECO:0000313" key="2">
    <source>
        <dbReference type="Proteomes" id="UP001055879"/>
    </source>
</evidence>
<evidence type="ECO:0000313" key="1">
    <source>
        <dbReference type="EMBL" id="KAI3773067.1"/>
    </source>
</evidence>
<organism evidence="1 2">
    <name type="scientific">Arctium lappa</name>
    <name type="common">Greater burdock</name>
    <name type="synonym">Lappa major</name>
    <dbReference type="NCBI Taxonomy" id="4217"/>
    <lineage>
        <taxon>Eukaryota</taxon>
        <taxon>Viridiplantae</taxon>
        <taxon>Streptophyta</taxon>
        <taxon>Embryophyta</taxon>
        <taxon>Tracheophyta</taxon>
        <taxon>Spermatophyta</taxon>
        <taxon>Magnoliopsida</taxon>
        <taxon>eudicotyledons</taxon>
        <taxon>Gunneridae</taxon>
        <taxon>Pentapetalae</taxon>
        <taxon>asterids</taxon>
        <taxon>campanulids</taxon>
        <taxon>Asterales</taxon>
        <taxon>Asteraceae</taxon>
        <taxon>Carduoideae</taxon>
        <taxon>Cardueae</taxon>
        <taxon>Arctiinae</taxon>
        <taxon>Arctium</taxon>
    </lineage>
</organism>